<gene>
    <name evidence="1" type="ordered locus">COCOR_02274</name>
</gene>
<dbReference type="HOGENOM" id="CLU_281706_0_0_7"/>
<name>H8MLS6_CORCM</name>
<reference evidence="2" key="2">
    <citation type="submission" date="2012-03" db="EMBL/GenBank/DDBJ databases">
        <title>Genome sequence of the fruiting myxobacterium Corallococcus coralloides DSM 2259.</title>
        <authorList>
            <person name="Huntley S."/>
            <person name="Zhang Y."/>
            <person name="Treuner-Lange A."/>
            <person name="Sensen C.W."/>
            <person name="Sogaard-Andersen L."/>
        </authorList>
    </citation>
    <scope>NUCLEOTIDE SEQUENCE [LARGE SCALE GENOMIC DNA]</scope>
    <source>
        <strain evidence="2">ATCC 25202 / DSM 2259 / NBRC 100086 / M2</strain>
    </source>
</reference>
<keyword evidence="2" id="KW-1185">Reference proteome</keyword>
<dbReference type="EMBL" id="CP003389">
    <property type="protein sequence ID" value="AFE04571.1"/>
    <property type="molecule type" value="Genomic_DNA"/>
</dbReference>
<dbReference type="KEGG" id="ccx:COCOR_02274"/>
<protein>
    <submittedName>
        <fullName evidence="1">Uncharacterized protein</fullName>
    </submittedName>
</protein>
<sequence>MEKTPNLQDAIQRFNQGCAAFERAWAARAVDPSKCEAESRTSFVDVVGALEWAVKHCLDQFYSEKMTEEDLRNAPPLTFEKLLKKLARKAHPSLDRESKRALHEARRLRNFIQHQAASAHHPELRKAIRVVRRILSDYLPALEEQLAAPLEVESEAVAPPAHKLASALRPVHRHLGGDAWMTRTLQEGIQQLRQGRSQHYDATIESLKLEAETFLTRHALDLLATNQRASGTLSLLSDYLEAEAKELLLRGGSKGLSPEDADRLRHLLPLINRYPSLCLEAGWLSQAEGPGLRFKDACFPTLLVGRHLARSGAQASQLRGEVGKDRSWREAAWMAVSSGDDLSSWTGQLLAERDPLWLLERVVVTCAAFAAVRPGTAASHEVAKAFSLCVSALVAFAPRWVELNLPESLPAWMQGVARRIEHDPDSPWFLPVELWRQCVLDLADASWALSASLASHGSEPGASTPSPLAELLSSLGLPARLSTEESRALSALCAPYLASRGGLLESSFFKQVFSARGRMEALVQEPFLEEWMRSHGLRALKAANRPETWRALAIPGDGHPAGYLLNRAGLMTEWHSAWLQLTQSHPKDAVQGWVKAVIHLSGLDDSSDELRQLLLDDCLKFLSDRGLKPEALAALRKDCVSQNDTVDREGERHETQVAILRLLDLTAPEWKQLIAKWTEQPALAWRTLLAAGAPQEDIAGWCIQKGLQQSQAPEGYRDGPVGVLTHNAQVLSTGSWQLAFQQSREALSWILDEGDASALSVLAEACLSPGSSPGHFDPPMDKLEMNISPPLSMVLWPRVIHRPEGREAFYAHIERDGFPGVMFFFGASPLPNDESELWLGLALQLLKPRALSMSQGAPALVPENEGAEARRLLRCFEQRFKTPWSTEVQWPKLVVRAVVLACAAAHGVDVAVPLSTLFRQLKGLPIAQSGDLALVLGQALSDLNQYHQEHASEVLEEALSPELLRSMWRDKTSAFWSALIQKHGSARVLAMLDSLEPVDCGLGLVDALTRLDIESLRQRENRSELLRPLLIRASQGRYVPSARFWEEAWKAARSPAEIPELPELPPGQWLEELLTQSQHWEPERRQQLLRHLAGYSRHGEVQRRCLVTLLA</sequence>
<dbReference type="InParanoid" id="H8MLS6"/>
<accession>H8MLS6</accession>
<evidence type="ECO:0000313" key="2">
    <source>
        <dbReference type="Proteomes" id="UP000007587"/>
    </source>
</evidence>
<organism evidence="1 2">
    <name type="scientific">Corallococcus coralloides (strain ATCC 25202 / DSM 2259 / NBRC 100086 / M2)</name>
    <name type="common">Myxococcus coralloides</name>
    <dbReference type="NCBI Taxonomy" id="1144275"/>
    <lineage>
        <taxon>Bacteria</taxon>
        <taxon>Pseudomonadati</taxon>
        <taxon>Myxococcota</taxon>
        <taxon>Myxococcia</taxon>
        <taxon>Myxococcales</taxon>
        <taxon>Cystobacterineae</taxon>
        <taxon>Myxococcaceae</taxon>
        <taxon>Corallococcus</taxon>
    </lineage>
</organism>
<dbReference type="RefSeq" id="WP_014395104.1">
    <property type="nucleotide sequence ID" value="NC_017030.1"/>
</dbReference>
<dbReference type="AlphaFoldDB" id="H8MLS6"/>
<evidence type="ECO:0000313" key="1">
    <source>
        <dbReference type="EMBL" id="AFE04571.1"/>
    </source>
</evidence>
<proteinExistence type="predicted"/>
<reference evidence="1 2" key="1">
    <citation type="journal article" date="2012" name="J. Bacteriol.">
        <title>Complete Genome Sequence of the Fruiting Myxobacterium Corallococcus coralloides DSM 2259.</title>
        <authorList>
            <person name="Huntley S."/>
            <person name="Zhang Y."/>
            <person name="Treuner-Lange A."/>
            <person name="Kneip S."/>
            <person name="Sensen C.W."/>
            <person name="Sogaard-Andersen L."/>
        </authorList>
    </citation>
    <scope>NUCLEOTIDE SEQUENCE [LARGE SCALE GENOMIC DNA]</scope>
    <source>
        <strain evidence="2">ATCC 25202 / DSM 2259 / NBRC 100086 / M2</strain>
    </source>
</reference>
<dbReference type="Proteomes" id="UP000007587">
    <property type="component" value="Chromosome"/>
</dbReference>